<feature type="signal peptide" evidence="1">
    <location>
        <begin position="1"/>
        <end position="24"/>
    </location>
</feature>
<gene>
    <name evidence="2" type="ORF">Pan265_01130</name>
</gene>
<keyword evidence="3" id="KW-1185">Reference proteome</keyword>
<evidence type="ECO:0008006" key="4">
    <source>
        <dbReference type="Google" id="ProtNLM"/>
    </source>
</evidence>
<sequence length="269" mass="29614" precursor="true">MRLVALPLLLATFLPLAAPAVATAQEAIRMPAATQPGRDRVVVRERVFWHSLDDGIDLLHSDTEVAYGLTRDFAVNLSIPVVFEFDEHGDNDQGIGDLHIMGKYRFYLANPGPVDTFRASALFGVDIPSWDPDMSSRSFNPMVGAVVTRITGRHGINAAARYKVKFDGVPEPLLAGEGEADTLWADASYLYRLSPDQYSAETTSSAYAVVETGLIYETNGDAQWVISPGFLYEAQTWALGVNVTLPAWQQLDHRPDLDLGLAIDLRFLF</sequence>
<evidence type="ECO:0000313" key="2">
    <source>
        <dbReference type="EMBL" id="QDU70290.1"/>
    </source>
</evidence>
<dbReference type="KEGG" id="mcad:Pan265_01130"/>
<evidence type="ECO:0000256" key="1">
    <source>
        <dbReference type="SAM" id="SignalP"/>
    </source>
</evidence>
<dbReference type="AlphaFoldDB" id="A0A518BTI7"/>
<dbReference type="Proteomes" id="UP000320386">
    <property type="component" value="Chromosome"/>
</dbReference>
<accession>A0A518BTI7</accession>
<keyword evidence="1" id="KW-0732">Signal</keyword>
<dbReference type="RefSeq" id="WP_236254516.1">
    <property type="nucleotide sequence ID" value="NZ_CP036280.1"/>
</dbReference>
<organism evidence="2 3">
    <name type="scientific">Mucisphaera calidilacus</name>
    <dbReference type="NCBI Taxonomy" id="2527982"/>
    <lineage>
        <taxon>Bacteria</taxon>
        <taxon>Pseudomonadati</taxon>
        <taxon>Planctomycetota</taxon>
        <taxon>Phycisphaerae</taxon>
        <taxon>Phycisphaerales</taxon>
        <taxon>Phycisphaeraceae</taxon>
        <taxon>Mucisphaera</taxon>
    </lineage>
</organism>
<protein>
    <recommendedName>
        <fullName evidence="4">Transporter</fullName>
    </recommendedName>
</protein>
<dbReference type="EMBL" id="CP036280">
    <property type="protein sequence ID" value="QDU70290.1"/>
    <property type="molecule type" value="Genomic_DNA"/>
</dbReference>
<name>A0A518BTI7_9BACT</name>
<reference evidence="2 3" key="1">
    <citation type="submission" date="2019-02" db="EMBL/GenBank/DDBJ databases">
        <title>Deep-cultivation of Planctomycetes and their phenomic and genomic characterization uncovers novel biology.</title>
        <authorList>
            <person name="Wiegand S."/>
            <person name="Jogler M."/>
            <person name="Boedeker C."/>
            <person name="Pinto D."/>
            <person name="Vollmers J."/>
            <person name="Rivas-Marin E."/>
            <person name="Kohn T."/>
            <person name="Peeters S.H."/>
            <person name="Heuer A."/>
            <person name="Rast P."/>
            <person name="Oberbeckmann S."/>
            <person name="Bunk B."/>
            <person name="Jeske O."/>
            <person name="Meyerdierks A."/>
            <person name="Storesund J.E."/>
            <person name="Kallscheuer N."/>
            <person name="Luecker S."/>
            <person name="Lage O.M."/>
            <person name="Pohl T."/>
            <person name="Merkel B.J."/>
            <person name="Hornburger P."/>
            <person name="Mueller R.-W."/>
            <person name="Bruemmer F."/>
            <person name="Labrenz M."/>
            <person name="Spormann A.M."/>
            <person name="Op den Camp H."/>
            <person name="Overmann J."/>
            <person name="Amann R."/>
            <person name="Jetten M.S.M."/>
            <person name="Mascher T."/>
            <person name="Medema M.H."/>
            <person name="Devos D.P."/>
            <person name="Kaster A.-K."/>
            <person name="Ovreas L."/>
            <person name="Rohde M."/>
            <person name="Galperin M.Y."/>
            <person name="Jogler C."/>
        </authorList>
    </citation>
    <scope>NUCLEOTIDE SEQUENCE [LARGE SCALE GENOMIC DNA]</scope>
    <source>
        <strain evidence="2 3">Pan265</strain>
    </source>
</reference>
<feature type="chain" id="PRO_5021957559" description="Transporter" evidence="1">
    <location>
        <begin position="25"/>
        <end position="269"/>
    </location>
</feature>
<proteinExistence type="predicted"/>
<evidence type="ECO:0000313" key="3">
    <source>
        <dbReference type="Proteomes" id="UP000320386"/>
    </source>
</evidence>